<evidence type="ECO:0000256" key="3">
    <source>
        <dbReference type="ARBA" id="ARBA00015872"/>
    </source>
</evidence>
<comment type="cofactor">
    <cofactor evidence="8">
        <name>FAD</name>
        <dbReference type="ChEBI" id="CHEBI:57692"/>
    </cofactor>
    <text evidence="8">Binds 1 FAD per subunit.</text>
</comment>
<dbReference type="RefSeq" id="WP_089136812.1">
    <property type="nucleotide sequence ID" value="NZ_BCMG01000007.1"/>
</dbReference>
<dbReference type="GO" id="GO:0016020">
    <property type="term" value="C:membrane"/>
    <property type="evidence" value="ECO:0007669"/>
    <property type="project" value="InterPro"/>
</dbReference>
<dbReference type="Gene3D" id="3.90.1010.20">
    <property type="match status" value="1"/>
</dbReference>
<evidence type="ECO:0000259" key="9">
    <source>
        <dbReference type="SMART" id="SM00900"/>
    </source>
</evidence>
<keyword evidence="6 8" id="KW-0560">Oxidoreductase</keyword>
<dbReference type="SMART" id="SM00900">
    <property type="entry name" value="FMN_bind"/>
    <property type="match status" value="1"/>
</dbReference>
<proteinExistence type="inferred from homology"/>
<dbReference type="PANTHER" id="PTHR43400:SF7">
    <property type="entry name" value="FAD-DEPENDENT OXIDOREDUCTASE 2 FAD BINDING DOMAIN-CONTAINING PROTEIN"/>
    <property type="match status" value="1"/>
</dbReference>
<dbReference type="Pfam" id="PF04205">
    <property type="entry name" value="FMN_bind"/>
    <property type="match status" value="1"/>
</dbReference>
<dbReference type="InterPro" id="IPR050315">
    <property type="entry name" value="FAD-oxidoreductase_2"/>
</dbReference>
<dbReference type="EMBL" id="BCMG01000007">
    <property type="protein sequence ID" value="GAX01507.1"/>
    <property type="molecule type" value="Genomic_DNA"/>
</dbReference>
<dbReference type="GO" id="GO:0033765">
    <property type="term" value="F:steroid dehydrogenase activity, acting on the CH-CH group of donors"/>
    <property type="evidence" value="ECO:0007669"/>
    <property type="project" value="UniProtKB-ARBA"/>
</dbReference>
<evidence type="ECO:0000256" key="5">
    <source>
        <dbReference type="ARBA" id="ARBA00022827"/>
    </source>
</evidence>
<evidence type="ECO:0000313" key="11">
    <source>
        <dbReference type="Proteomes" id="UP000198402"/>
    </source>
</evidence>
<accession>A0A1Z5IIB6</accession>
<comment type="catalytic activity">
    <reaction evidence="7 8">
        <text>dihydrourocanate + A = urocanate + AH2</text>
        <dbReference type="Rhea" id="RHEA:36059"/>
        <dbReference type="ChEBI" id="CHEBI:13193"/>
        <dbReference type="ChEBI" id="CHEBI:17499"/>
        <dbReference type="ChEBI" id="CHEBI:27247"/>
        <dbReference type="ChEBI" id="CHEBI:72991"/>
        <dbReference type="EC" id="1.3.99.33"/>
    </reaction>
</comment>
<dbReference type="InterPro" id="IPR007329">
    <property type="entry name" value="FMN-bd"/>
</dbReference>
<evidence type="ECO:0000256" key="8">
    <source>
        <dbReference type="RuleBase" id="RU366062"/>
    </source>
</evidence>
<comment type="cofactor">
    <cofactor evidence="8">
        <name>FMN</name>
        <dbReference type="ChEBI" id="CHEBI:58210"/>
    </cofactor>
    <text evidence="8">Binds 1 or 2 FMN covalently per subunit.</text>
</comment>
<gene>
    <name evidence="10" type="primary">frdA</name>
    <name evidence="10" type="ORF">IWT126_01548</name>
</gene>
<reference evidence="10 11" key="1">
    <citation type="submission" date="2015-11" db="EMBL/GenBank/DDBJ databases">
        <title>Draft genome sequences of new species of the genus Lactobacillus isolated from orchardgrass silage.</title>
        <authorList>
            <person name="Tohno M."/>
            <person name="Tanizawa Y."/>
            <person name="Arita M."/>
        </authorList>
    </citation>
    <scope>NUCLEOTIDE SEQUENCE [LARGE SCALE GENOMIC DNA]</scope>
    <source>
        <strain evidence="10 11">IWT126</strain>
    </source>
</reference>
<dbReference type="SUPFAM" id="SSF56425">
    <property type="entry name" value="Succinate dehydrogenase/fumarate reductase flavoprotein, catalytic domain"/>
    <property type="match status" value="1"/>
</dbReference>
<dbReference type="NCBIfam" id="TIGR01813">
    <property type="entry name" value="flavo_cyto_c"/>
    <property type="match status" value="1"/>
</dbReference>
<evidence type="ECO:0000256" key="2">
    <source>
        <dbReference type="ARBA" id="ARBA00013137"/>
    </source>
</evidence>
<dbReference type="GO" id="GO:0010181">
    <property type="term" value="F:FMN binding"/>
    <property type="evidence" value="ECO:0007669"/>
    <property type="project" value="InterPro"/>
</dbReference>
<dbReference type="InterPro" id="IPR010960">
    <property type="entry name" value="Flavocytochrome_c"/>
</dbReference>
<evidence type="ECO:0000313" key="10">
    <source>
        <dbReference type="EMBL" id="GAX01507.1"/>
    </source>
</evidence>
<dbReference type="InterPro" id="IPR036188">
    <property type="entry name" value="FAD/NAD-bd_sf"/>
</dbReference>
<dbReference type="InterPro" id="IPR027477">
    <property type="entry name" value="Succ_DH/fumarate_Rdtase_cat_sf"/>
</dbReference>
<comment type="caution">
    <text evidence="10">The sequence shown here is derived from an EMBL/GenBank/DDBJ whole genome shotgun (WGS) entry which is preliminary data.</text>
</comment>
<organism evidence="10 11">
    <name type="scientific">Secundilactobacillus silagei JCM 19001</name>
    <dbReference type="NCBI Taxonomy" id="1302250"/>
    <lineage>
        <taxon>Bacteria</taxon>
        <taxon>Bacillati</taxon>
        <taxon>Bacillota</taxon>
        <taxon>Bacilli</taxon>
        <taxon>Lactobacillales</taxon>
        <taxon>Lactobacillaceae</taxon>
        <taxon>Secundilactobacillus</taxon>
    </lineage>
</organism>
<dbReference type="AlphaFoldDB" id="A0A1Z5IIB6"/>
<dbReference type="Gene3D" id="3.90.700.10">
    <property type="entry name" value="Succinate dehydrogenase/fumarate reductase flavoprotein, catalytic domain"/>
    <property type="match status" value="1"/>
</dbReference>
<comment type="similarity">
    <text evidence="1 8">Belongs to the FAD-dependent oxidoreductase 2 family. FRD/SDH subfamily.</text>
</comment>
<feature type="domain" description="FMN-binding" evidence="9">
    <location>
        <begin position="19"/>
        <end position="93"/>
    </location>
</feature>
<evidence type="ECO:0000256" key="1">
    <source>
        <dbReference type="ARBA" id="ARBA00008040"/>
    </source>
</evidence>
<keyword evidence="5 8" id="KW-0274">FAD</keyword>
<dbReference type="OrthoDB" id="9806724at2"/>
<evidence type="ECO:0000256" key="6">
    <source>
        <dbReference type="ARBA" id="ARBA00023002"/>
    </source>
</evidence>
<sequence>MANDKQTFKPGKYTVSAQGHNGTFSMDVTFSADRIEAINVDQKSETAGISDVVYDRIPDAIVDGQTLNVDAVTGASETSRGIMAGVAEAIKQAGGNAQEWQNRDKYVPKVAENTDLQTDVVIIGGGGAGLAAAATVLDQGCKVVLLEKAPALGGNTIRTGGPMNAADPDWQNQFDALPGEHQTLQNLLDMKVDDIDSEYQADFKTLQSQIKAYFADTKDNKSYLFDSVELHRIQTYLGGVRTDLKGHRIYGNYDLVKTLTDNDLAAQKWLAKIGVKFDTSDVAMPVGALWRRGHKPVENAGYAYISALSAYVKHNGGVILTDSPVTRLLYAKGHLSGVLVEKPGDHTFTVQSKAVILTSGGFGANTALVQKYNTAWQTIDDNIATTNAPTITGDGIKLGQQAHAALTGMGFIQMMPVSDPKTGELFSGIQCPPANFLMVNQQGKRFVNEYAERDVLAKAAFDNGGLFYLIADNEIKKTAYNTSEEQLEQQIKDGRLFKADTLADLATQIGMDPKTLEKTVATYNSYVDQGSDPDFGKSVFDLKVEKAPFYATPRKPAIHHTMGGLTIDAGAHVLDTDGNRINGLYAAGEVAGGLHAGNRLGGNSLADIFTFGPIAAKSATNEIVDTVTSASMH</sequence>
<dbReference type="SUPFAM" id="SSF51905">
    <property type="entry name" value="FAD/NAD(P)-binding domain"/>
    <property type="match status" value="1"/>
</dbReference>
<protein>
    <recommendedName>
        <fullName evidence="3 8">Urocanate reductase</fullName>
        <ecNumber evidence="2 8">1.3.99.33</ecNumber>
    </recommendedName>
</protein>
<dbReference type="Pfam" id="PF00890">
    <property type="entry name" value="FAD_binding_2"/>
    <property type="match status" value="1"/>
</dbReference>
<dbReference type="STRING" id="1302250.GCA_001313225_01246"/>
<keyword evidence="4 8" id="KW-0285">Flavoprotein</keyword>
<dbReference type="PANTHER" id="PTHR43400">
    <property type="entry name" value="FUMARATE REDUCTASE"/>
    <property type="match status" value="1"/>
</dbReference>
<dbReference type="EC" id="1.3.99.33" evidence="2 8"/>
<evidence type="ECO:0000256" key="4">
    <source>
        <dbReference type="ARBA" id="ARBA00022630"/>
    </source>
</evidence>
<evidence type="ECO:0000256" key="7">
    <source>
        <dbReference type="ARBA" id="ARBA00049922"/>
    </source>
</evidence>
<dbReference type="InterPro" id="IPR003953">
    <property type="entry name" value="FAD-dep_OxRdtase_2_FAD-bd"/>
</dbReference>
<name>A0A1Z5IIB6_9LACO</name>
<dbReference type="Proteomes" id="UP000198402">
    <property type="component" value="Unassembled WGS sequence"/>
</dbReference>
<keyword evidence="11" id="KW-1185">Reference proteome</keyword>
<dbReference type="Gene3D" id="3.50.50.60">
    <property type="entry name" value="FAD/NAD(P)-binding domain"/>
    <property type="match status" value="2"/>
</dbReference>